<feature type="compositionally biased region" description="Low complexity" evidence="4">
    <location>
        <begin position="753"/>
        <end position="763"/>
    </location>
</feature>
<feature type="compositionally biased region" description="Polar residues" evidence="4">
    <location>
        <begin position="457"/>
        <end position="480"/>
    </location>
</feature>
<feature type="compositionally biased region" description="Low complexity" evidence="4">
    <location>
        <begin position="635"/>
        <end position="645"/>
    </location>
</feature>
<dbReference type="PANTHER" id="PTHR45586">
    <property type="entry name" value="TPR REPEAT-CONTAINING PROTEIN PA4667"/>
    <property type="match status" value="1"/>
</dbReference>
<keyword evidence="6" id="KW-1185">Reference proteome</keyword>
<dbReference type="OrthoDB" id="137016at2"/>
<evidence type="ECO:0000313" key="5">
    <source>
        <dbReference type="EMBL" id="QBD83058.1"/>
    </source>
</evidence>
<feature type="compositionally biased region" description="Acidic residues" evidence="4">
    <location>
        <begin position="550"/>
        <end position="559"/>
    </location>
</feature>
<sequence>MAQTTLRDYLQETEDALSSNRIDAALANCQHVLTRFPESLEAQRLLGEVYLAQGRLEEAQQTFDWVLTNDPENVIAYCDRALISERLADFDTALDCYQQAYELSRGNSQIRQEFNKLSAKAGQQGFMFSRAGLARLYMRGDLLAQAVQEWEAVLAASPDRLDACTGLLEAYWREGRYDKVEQLAAEILQNVPGCVKALLLLAHAASTKDIQKAQELLQRVEALDPDFVLAQEIFADMLAREPEDAFLKLLRKTPVSLDPSREVVSPAPLEKTPEAVEKPSAVPSQPEPASLQESWSGIDNWNGETLIGKPRQKEETKQSQGDLPLWSSDSIALPDTWNGGVKQPEQDNKPKTAESPLQLNEGTTQNDAWNTLSQNAQSKQEESALPSWQTAQSAQEKNPIPPTRTEAEQSTWQLSGAGINGVDAWESTKDTTVAEPANAWESLQKQEMPSPPAWLSMLTQGERQQLNDENSVSSPPTIEQQKPEGQPAAHQQATPLVDAQPSWPGIAEKTPDALQSMSGIAEKAVEAQPPAPGNVEKTAESQPSWPGLAGEDDQEDEDLSFGPEWLKSLGAAAMEEEEEAPSVQSSAEEERVRQVVSEASALYKPQPLEKEITSQPPVMQPEQRAEEPDWMKQIAQAAQPATQQPVEEPDWMKQISQSTAQPAAQQPVEEPDWMKQLSQAQAGSQQAPAEEPDWMKQIAQAGSQASQQPQSPAEEPDWMKQISQSGIQSTQPAAQQPMEEPDWIKQISQSGIQPAQPAVQPAPTEEPDWMKQISQSTLQAEPQQAEEPDWMKQIAQASQPLTQQSQPNPAEEPDWMKQMSQPALPQQASAEEPDWVKQMSQSGIQSTAQPAVQPAPTEEPDWMKQMSQAQQKEQRPDQSEQNLITTLEALEKDLLSQGFVPLEPNSLSSITQAEQEEPATEKTSQPIVEEQPAHQEPTLSSALAELGNLAPKTPRLSDTLSGGATQPTPAYEEQMWPTQPAHASEEQIWTTAPWAGSLAALEAQTSSSKVPAQPAQFEASSDQMAQATPFSTSKNTANEASKRPEVTQPHQPVPGSNRPQTTRPLPEQSRPTAGLQSSGIAGGQPSSRPQVSSLRASSARMDALLDSELETTMKRPAVRLQPAKPRTTPTQRSQPAAPETAREGKRANNEIVDSSLSYQERLVKGYQHQLVGDYDEAMQEYRIIIRNAPELLGEVVSNVRALLKLAPKYAAGYRVLGDAYMRQGEYLQAMEAYNKALTMAKKARA</sequence>
<evidence type="ECO:0000256" key="3">
    <source>
        <dbReference type="PROSITE-ProRule" id="PRU00339"/>
    </source>
</evidence>
<dbReference type="Pfam" id="PF14559">
    <property type="entry name" value="TPR_19"/>
    <property type="match status" value="1"/>
</dbReference>
<feature type="compositionally biased region" description="Polar residues" evidence="4">
    <location>
        <begin position="1018"/>
        <end position="1039"/>
    </location>
</feature>
<feature type="repeat" description="TPR" evidence="3">
    <location>
        <begin position="1210"/>
        <end position="1243"/>
    </location>
</feature>
<feature type="compositionally biased region" description="Polar residues" evidence="4">
    <location>
        <begin position="772"/>
        <end position="782"/>
    </location>
</feature>
<dbReference type="InterPro" id="IPR051012">
    <property type="entry name" value="CellSynth/LPSAsmb/PSIAsmb"/>
</dbReference>
<dbReference type="Gene3D" id="1.25.40.10">
    <property type="entry name" value="Tetratricopeptide repeat domain"/>
    <property type="match status" value="3"/>
</dbReference>
<feature type="compositionally biased region" description="Polar residues" evidence="4">
    <location>
        <begin position="838"/>
        <end position="850"/>
    </location>
</feature>
<feature type="compositionally biased region" description="Polar residues" evidence="4">
    <location>
        <begin position="818"/>
        <end position="829"/>
    </location>
</feature>
<dbReference type="SMART" id="SM00028">
    <property type="entry name" value="TPR"/>
    <property type="match status" value="6"/>
</dbReference>
<evidence type="ECO:0000256" key="1">
    <source>
        <dbReference type="ARBA" id="ARBA00022737"/>
    </source>
</evidence>
<keyword evidence="1" id="KW-0677">Repeat</keyword>
<accession>A0A4P6K439</accession>
<dbReference type="SUPFAM" id="SSF48452">
    <property type="entry name" value="TPR-like"/>
    <property type="match status" value="2"/>
</dbReference>
<dbReference type="Proteomes" id="UP000290365">
    <property type="component" value="Chromosome"/>
</dbReference>
<dbReference type="KEGG" id="kbs:EPA93_46695"/>
<feature type="compositionally biased region" description="Low complexity" evidence="4">
    <location>
        <begin position="678"/>
        <end position="689"/>
    </location>
</feature>
<feature type="compositionally biased region" description="Polar residues" evidence="4">
    <location>
        <begin position="386"/>
        <end position="396"/>
    </location>
</feature>
<dbReference type="Pfam" id="PF13181">
    <property type="entry name" value="TPR_8"/>
    <property type="match status" value="1"/>
</dbReference>
<feature type="compositionally biased region" description="Low complexity" evidence="4">
    <location>
        <begin position="699"/>
        <end position="713"/>
    </location>
</feature>
<dbReference type="AlphaFoldDB" id="A0A4P6K439"/>
<dbReference type="InterPro" id="IPR019734">
    <property type="entry name" value="TPR_rpt"/>
</dbReference>
<feature type="compositionally biased region" description="Polar residues" evidence="4">
    <location>
        <begin position="291"/>
        <end position="303"/>
    </location>
</feature>
<feature type="repeat" description="TPR" evidence="3">
    <location>
        <begin position="40"/>
        <end position="73"/>
    </location>
</feature>
<dbReference type="Pfam" id="PF13432">
    <property type="entry name" value="TPR_16"/>
    <property type="match status" value="2"/>
</dbReference>
<keyword evidence="2 3" id="KW-0802">TPR repeat</keyword>
<proteinExistence type="predicted"/>
<dbReference type="PANTHER" id="PTHR45586:SF14">
    <property type="entry name" value="TETRATRICOPEPTIDE TPR_2 REPEAT PROTEIN"/>
    <property type="match status" value="1"/>
</dbReference>
<feature type="compositionally biased region" description="Polar residues" evidence="4">
    <location>
        <begin position="1057"/>
        <end position="1096"/>
    </location>
</feature>
<feature type="compositionally biased region" description="Polar residues" evidence="4">
    <location>
        <begin position="795"/>
        <end position="808"/>
    </location>
</feature>
<protein>
    <submittedName>
        <fullName evidence="5">Tetratricopeptide repeat protein</fullName>
    </submittedName>
</protein>
<feature type="region of interest" description="Disordered" evidence="4">
    <location>
        <begin position="900"/>
        <end position="1098"/>
    </location>
</feature>
<feature type="compositionally biased region" description="Polar residues" evidence="4">
    <location>
        <begin position="956"/>
        <end position="968"/>
    </location>
</feature>
<evidence type="ECO:0000256" key="4">
    <source>
        <dbReference type="SAM" id="MobiDB-lite"/>
    </source>
</evidence>
<dbReference type="InterPro" id="IPR011990">
    <property type="entry name" value="TPR-like_helical_dom_sf"/>
</dbReference>
<feature type="compositionally biased region" description="Polar residues" evidence="4">
    <location>
        <begin position="721"/>
        <end position="734"/>
    </location>
</feature>
<evidence type="ECO:0000313" key="6">
    <source>
        <dbReference type="Proteomes" id="UP000290365"/>
    </source>
</evidence>
<dbReference type="PROSITE" id="PS50005">
    <property type="entry name" value="TPR"/>
    <property type="match status" value="2"/>
</dbReference>
<organism evidence="5 6">
    <name type="scientific">Ktedonosporobacter rubrisoli</name>
    <dbReference type="NCBI Taxonomy" id="2509675"/>
    <lineage>
        <taxon>Bacteria</taxon>
        <taxon>Bacillati</taxon>
        <taxon>Chloroflexota</taxon>
        <taxon>Ktedonobacteria</taxon>
        <taxon>Ktedonobacterales</taxon>
        <taxon>Ktedonosporobacteraceae</taxon>
        <taxon>Ktedonosporobacter</taxon>
    </lineage>
</organism>
<feature type="region of interest" description="Disordered" evidence="4">
    <location>
        <begin position="1110"/>
        <end position="1151"/>
    </location>
</feature>
<dbReference type="PROSITE" id="PS50293">
    <property type="entry name" value="TPR_REGION"/>
    <property type="match status" value="1"/>
</dbReference>
<name>A0A4P6K439_KTERU</name>
<dbReference type="RefSeq" id="WP_129894126.1">
    <property type="nucleotide sequence ID" value="NZ_CP035758.1"/>
</dbReference>
<feature type="compositionally biased region" description="Polar residues" evidence="4">
    <location>
        <begin position="355"/>
        <end position="378"/>
    </location>
</feature>
<reference evidence="5 6" key="1">
    <citation type="submission" date="2019-01" db="EMBL/GenBank/DDBJ databases">
        <title>Ktedonosporobacter rubrisoli SCAWS-G2.</title>
        <authorList>
            <person name="Huang Y."/>
            <person name="Yan B."/>
        </authorList>
    </citation>
    <scope>NUCLEOTIDE SEQUENCE [LARGE SCALE GENOMIC DNA]</scope>
    <source>
        <strain evidence="5 6">SCAWS-G2</strain>
    </source>
</reference>
<dbReference type="EMBL" id="CP035758">
    <property type="protein sequence ID" value="QBD83058.1"/>
    <property type="molecule type" value="Genomic_DNA"/>
</dbReference>
<evidence type="ECO:0000256" key="2">
    <source>
        <dbReference type="ARBA" id="ARBA00022803"/>
    </source>
</evidence>
<gene>
    <name evidence="5" type="ORF">EPA93_46695</name>
</gene>
<feature type="region of interest" description="Disordered" evidence="4">
    <location>
        <begin position="259"/>
        <end position="886"/>
    </location>
</feature>